<gene>
    <name evidence="1" type="ordered locus">Pcar_1470</name>
</gene>
<dbReference type="Proteomes" id="UP000002534">
    <property type="component" value="Chromosome"/>
</dbReference>
<proteinExistence type="predicted"/>
<dbReference type="OrthoDB" id="5432431at2"/>
<dbReference type="AlphaFoldDB" id="Q3A4J1"/>
<keyword evidence="2" id="KW-1185">Reference proteome</keyword>
<dbReference type="HOGENOM" id="CLU_2667827_0_0_7"/>
<dbReference type="KEGG" id="pca:Pcar_1470"/>
<evidence type="ECO:0000313" key="2">
    <source>
        <dbReference type="Proteomes" id="UP000002534"/>
    </source>
</evidence>
<name>Q3A4J1_SYNC1</name>
<protein>
    <submittedName>
        <fullName evidence="1">Uncharacterized protein</fullName>
    </submittedName>
</protein>
<reference evidence="2" key="1">
    <citation type="submission" date="2005-10" db="EMBL/GenBank/DDBJ databases">
        <title>Complete sequence of Pelobacter carbinolicus DSM 2380.</title>
        <authorList>
            <person name="Copeland A."/>
            <person name="Lucas S."/>
            <person name="Lapidus A."/>
            <person name="Barry K."/>
            <person name="Detter J.C."/>
            <person name="Glavina T."/>
            <person name="Hammon N."/>
            <person name="Israni S."/>
            <person name="Pitluck S."/>
            <person name="Chertkov O."/>
            <person name="Schmutz J."/>
            <person name="Larimer F."/>
            <person name="Land M."/>
            <person name="Kyrpides N."/>
            <person name="Ivanova N."/>
            <person name="Richardson P."/>
        </authorList>
    </citation>
    <scope>NUCLEOTIDE SEQUENCE [LARGE SCALE GENOMIC DNA]</scope>
    <source>
        <strain evidence="2">DSM 2380 / NBRC 103641 / GraBd1</strain>
    </source>
</reference>
<reference evidence="1 2" key="2">
    <citation type="journal article" date="2012" name="BMC Genomics">
        <title>The genome of Pelobacter carbinolicus reveals surprising metabolic capabilities and physiological features.</title>
        <authorList>
            <person name="Aklujkar M."/>
            <person name="Haveman S.A."/>
            <person name="Didonato R.Jr."/>
            <person name="Chertkov O."/>
            <person name="Han C.S."/>
            <person name="Land M.L."/>
            <person name="Brown P."/>
            <person name="Lovley D.R."/>
        </authorList>
    </citation>
    <scope>NUCLEOTIDE SEQUENCE [LARGE SCALE GENOMIC DNA]</scope>
    <source>
        <strain evidence="2">DSM 2380 / NBRC 103641 / GraBd1</strain>
    </source>
</reference>
<sequence length="75" mass="8304">MLAEEMIAIDCPYCGAAIYQPLSWFKKTYSTCPACDQGLAASQFETTIAHLEQAMDENIEEMVYGKPQGSCCGYH</sequence>
<dbReference type="RefSeq" id="WP_011341199.1">
    <property type="nucleotide sequence ID" value="NC_007498.2"/>
</dbReference>
<evidence type="ECO:0000313" key="1">
    <source>
        <dbReference type="EMBL" id="ABA88716.1"/>
    </source>
</evidence>
<dbReference type="EMBL" id="CP000142">
    <property type="protein sequence ID" value="ABA88716.1"/>
    <property type="molecule type" value="Genomic_DNA"/>
</dbReference>
<organism evidence="1 2">
    <name type="scientific">Syntrophotalea carbinolica (strain DSM 2380 / NBRC 103641 / GraBd1)</name>
    <name type="common">Pelobacter carbinolicus</name>
    <dbReference type="NCBI Taxonomy" id="338963"/>
    <lineage>
        <taxon>Bacteria</taxon>
        <taxon>Pseudomonadati</taxon>
        <taxon>Thermodesulfobacteriota</taxon>
        <taxon>Desulfuromonadia</taxon>
        <taxon>Desulfuromonadales</taxon>
        <taxon>Syntrophotaleaceae</taxon>
        <taxon>Syntrophotalea</taxon>
    </lineage>
</organism>
<accession>Q3A4J1</accession>